<dbReference type="OrthoDB" id="5041117at2759"/>
<dbReference type="EMBL" id="KB729945">
    <property type="protein sequence ID" value="ENH75934.1"/>
    <property type="molecule type" value="Genomic_DNA"/>
</dbReference>
<evidence type="ECO:0000313" key="1">
    <source>
        <dbReference type="EMBL" id="ENH75934.1"/>
    </source>
</evidence>
<gene>
    <name evidence="1" type="ORF">FOC1_g10000747</name>
</gene>
<dbReference type="AlphaFoldDB" id="N4UL43"/>
<dbReference type="VEuPathDB" id="FungiDB:FOC1_g10000747"/>
<dbReference type="Proteomes" id="UP000016928">
    <property type="component" value="Unassembled WGS sequence"/>
</dbReference>
<reference evidence="2" key="2">
    <citation type="journal article" date="2014" name="PLoS ONE">
        <title>Genome and Transcriptome Analysis of the Fungal Pathogen Fusarium oxysporum f. sp. cubense Causing Banana Vascular Wilt Disease.</title>
        <authorList>
            <person name="Guo L."/>
            <person name="Han L."/>
            <person name="Yang L."/>
            <person name="Zeng H."/>
            <person name="Fan D."/>
            <person name="Zhu Y."/>
            <person name="Feng Y."/>
            <person name="Wang G."/>
            <person name="Peng C."/>
            <person name="Jiang X."/>
            <person name="Zhou D."/>
            <person name="Ni P."/>
            <person name="Liang C."/>
            <person name="Liu L."/>
            <person name="Wang J."/>
            <person name="Mao C."/>
            <person name="Fang X."/>
            <person name="Peng M."/>
            <person name="Huang J."/>
        </authorList>
    </citation>
    <scope>NUCLEOTIDE SEQUENCE [LARGE SCALE GENOMIC DNA]</scope>
    <source>
        <strain evidence="2">race 1</strain>
    </source>
</reference>
<feature type="non-terminal residue" evidence="1">
    <location>
        <position position="1"/>
    </location>
</feature>
<organism evidence="1 2">
    <name type="scientific">Fusarium oxysporum f. sp. cubense (strain race 1)</name>
    <name type="common">Panama disease fungus</name>
    <dbReference type="NCBI Taxonomy" id="1229664"/>
    <lineage>
        <taxon>Eukaryota</taxon>
        <taxon>Fungi</taxon>
        <taxon>Dikarya</taxon>
        <taxon>Ascomycota</taxon>
        <taxon>Pezizomycotina</taxon>
        <taxon>Sordariomycetes</taxon>
        <taxon>Hypocreomycetidae</taxon>
        <taxon>Hypocreales</taxon>
        <taxon>Nectriaceae</taxon>
        <taxon>Fusarium</taxon>
        <taxon>Fusarium oxysporum species complex</taxon>
    </lineage>
</organism>
<dbReference type="OMA" id="IIYISKT"/>
<sequence>EIKHLIRDFIIYISKTKFFSTFYIIFKATFIESNIQGGFKGARLMPFNLETIILKLNI</sequence>
<accession>N4UL43</accession>
<proteinExistence type="predicted"/>
<name>N4UL43_FUSC1</name>
<dbReference type="HOGENOM" id="CLU_013929_15_5_1"/>
<protein>
    <submittedName>
        <fullName evidence="1">Uncharacterized protein</fullName>
    </submittedName>
</protein>
<reference evidence="2" key="1">
    <citation type="submission" date="2012-09" db="EMBL/GenBank/DDBJ databases">
        <title>Genome sequencing and comparative transcriptomics of race 1 and race 4 of banana pathogen: Fusarium oxysporum f. sp. cubense.</title>
        <authorList>
            <person name="Fang X."/>
            <person name="Huang J."/>
        </authorList>
    </citation>
    <scope>NUCLEOTIDE SEQUENCE [LARGE SCALE GENOMIC DNA]</scope>
    <source>
        <strain evidence="2">race 1</strain>
    </source>
</reference>
<evidence type="ECO:0000313" key="2">
    <source>
        <dbReference type="Proteomes" id="UP000016928"/>
    </source>
</evidence>